<evidence type="ECO:0000313" key="1">
    <source>
        <dbReference type="EnsemblMetazoa" id="GPAI035904-PA"/>
    </source>
</evidence>
<evidence type="ECO:0000313" key="2">
    <source>
        <dbReference type="Proteomes" id="UP000092445"/>
    </source>
</evidence>
<reference evidence="2" key="1">
    <citation type="submission" date="2014-03" db="EMBL/GenBank/DDBJ databases">
        <authorList>
            <person name="Aksoy S."/>
            <person name="Warren W."/>
            <person name="Wilson R.K."/>
        </authorList>
    </citation>
    <scope>NUCLEOTIDE SEQUENCE [LARGE SCALE GENOMIC DNA]</scope>
    <source>
        <strain evidence="2">IAEA</strain>
    </source>
</reference>
<dbReference type="AlphaFoldDB" id="A0A1B0A6K9"/>
<organism evidence="1 2">
    <name type="scientific">Glossina pallidipes</name>
    <name type="common">Tsetse fly</name>
    <dbReference type="NCBI Taxonomy" id="7398"/>
    <lineage>
        <taxon>Eukaryota</taxon>
        <taxon>Metazoa</taxon>
        <taxon>Ecdysozoa</taxon>
        <taxon>Arthropoda</taxon>
        <taxon>Hexapoda</taxon>
        <taxon>Insecta</taxon>
        <taxon>Pterygota</taxon>
        <taxon>Neoptera</taxon>
        <taxon>Endopterygota</taxon>
        <taxon>Diptera</taxon>
        <taxon>Brachycera</taxon>
        <taxon>Muscomorpha</taxon>
        <taxon>Hippoboscoidea</taxon>
        <taxon>Glossinidae</taxon>
        <taxon>Glossina</taxon>
    </lineage>
</organism>
<dbReference type="VEuPathDB" id="VectorBase:GPAI035904"/>
<dbReference type="Proteomes" id="UP000092445">
    <property type="component" value="Unassembled WGS sequence"/>
</dbReference>
<name>A0A1B0A6K9_GLOPL</name>
<dbReference type="EnsemblMetazoa" id="GPAI035904-RA">
    <property type="protein sequence ID" value="GPAI035904-PA"/>
    <property type="gene ID" value="GPAI035904"/>
</dbReference>
<keyword evidence="2" id="KW-1185">Reference proteome</keyword>
<accession>A0A1B0A6K9</accession>
<sequence length="182" mass="20588">MKRQCSGREFSLVALDSDAIASTNYVHNTEASTVQRAGVNLKIVCSYLTNSGHLYNEFLNSSGIYLCLRMIMTARNIPIGINALILRRCMYSNVMSNGDAMINEMKCNPKLKKNNSSASIAFQNFSNSIFTRNYPRFIIIHESWEFGVHAVDDIAGKWFFQLITIMICGARLETETLIFLFC</sequence>
<protein>
    <submittedName>
        <fullName evidence="1">Uncharacterized protein</fullName>
    </submittedName>
</protein>
<proteinExistence type="predicted"/>
<reference evidence="1" key="2">
    <citation type="submission" date="2020-05" db="UniProtKB">
        <authorList>
            <consortium name="EnsemblMetazoa"/>
        </authorList>
    </citation>
    <scope>IDENTIFICATION</scope>
    <source>
        <strain evidence="1">IAEA</strain>
    </source>
</reference>